<reference evidence="1" key="1">
    <citation type="submission" date="2006-01" db="EMBL/GenBank/DDBJ databases">
        <authorList>
            <person name="Lindblad-Toh K."/>
            <person name="Mauceli E."/>
            <person name="Grabherr M."/>
            <person name="Chang J.L."/>
            <person name="Lander E.S."/>
        </authorList>
    </citation>
    <scope>NUCLEOTIDE SEQUENCE [LARGE SCALE GENOMIC DNA]</scope>
</reference>
<dbReference type="AlphaFoldDB" id="G3NWX8"/>
<dbReference type="InParanoid" id="G3NWX8"/>
<sequence length="120" mass="14318">MDCGRGRESHWKRQMENRNEERGNQYMSDTFCKNIFYHCSKGSCHSLLVTTSVVLSTQTEMGVKYEMNVINDFKRRCRQGDKMLKVLVRKLQEQFFLSRCQYTDFKMILYEAKGKIHLND</sequence>
<name>G3NWX8_GASAC</name>
<organism evidence="1">
    <name type="scientific">Gasterosteus aculeatus</name>
    <name type="common">Three-spined stickleback</name>
    <dbReference type="NCBI Taxonomy" id="69293"/>
    <lineage>
        <taxon>Eukaryota</taxon>
        <taxon>Metazoa</taxon>
        <taxon>Chordata</taxon>
        <taxon>Craniata</taxon>
        <taxon>Vertebrata</taxon>
        <taxon>Euteleostomi</taxon>
        <taxon>Actinopterygii</taxon>
        <taxon>Neopterygii</taxon>
        <taxon>Teleostei</taxon>
        <taxon>Neoteleostei</taxon>
        <taxon>Acanthomorphata</taxon>
        <taxon>Eupercaria</taxon>
        <taxon>Perciformes</taxon>
        <taxon>Cottioidei</taxon>
        <taxon>Gasterosteales</taxon>
        <taxon>Gasterosteidae</taxon>
        <taxon>Gasterosteus</taxon>
    </lineage>
</organism>
<protein>
    <submittedName>
        <fullName evidence="1">Uncharacterized protein</fullName>
    </submittedName>
</protein>
<dbReference type="Bgee" id="ENSGACG00000007429">
    <property type="expression patterns" value="Expressed in pharyngeal gill and 3 other cell types or tissues"/>
</dbReference>
<accession>G3NWX8</accession>
<dbReference type="Ensembl" id="ENSGACT00000009868.1">
    <property type="protein sequence ID" value="ENSGACP00000009847.1"/>
    <property type="gene ID" value="ENSGACG00000007429.1"/>
</dbReference>
<proteinExistence type="predicted"/>
<reference evidence="1" key="2">
    <citation type="submission" date="2024-04" db="UniProtKB">
        <authorList>
            <consortium name="Ensembl"/>
        </authorList>
    </citation>
    <scope>IDENTIFICATION</scope>
</reference>
<evidence type="ECO:0000313" key="1">
    <source>
        <dbReference type="Ensembl" id="ENSGACP00000009847.1"/>
    </source>
</evidence>